<keyword evidence="7" id="KW-0813">Transport</keyword>
<comment type="subcellular location">
    <subcellularLocation>
        <location evidence="7">Cell outer membrane</location>
        <topology evidence="7">Multi-pass membrane protein</topology>
    </subcellularLocation>
    <subcellularLocation>
        <location evidence="1">Membrane</location>
        <topology evidence="1">Multi-pass membrane protein</topology>
    </subcellularLocation>
</comment>
<keyword evidence="3 7" id="KW-0812">Transmembrane</keyword>
<gene>
    <name evidence="12" type="ORF">SAMN06296052_10351</name>
</gene>
<feature type="transmembrane region" description="Helical" evidence="9">
    <location>
        <begin position="270"/>
        <end position="288"/>
    </location>
</feature>
<dbReference type="PANTHER" id="PTHR43731:SF14">
    <property type="entry name" value="PRESENILIN-ASSOCIATED RHOMBOID-LIKE PROTEIN, MITOCHONDRIAL"/>
    <property type="match status" value="1"/>
</dbReference>
<dbReference type="InterPro" id="IPR012910">
    <property type="entry name" value="Plug_dom"/>
</dbReference>
<evidence type="ECO:0000256" key="8">
    <source>
        <dbReference type="SAM" id="MobiDB-lite"/>
    </source>
</evidence>
<dbReference type="InterPro" id="IPR050925">
    <property type="entry name" value="Rhomboid_protease_S54"/>
</dbReference>
<dbReference type="Proteomes" id="UP000198432">
    <property type="component" value="Unassembled WGS sequence"/>
</dbReference>
<dbReference type="GO" id="GO:0004252">
    <property type="term" value="F:serine-type endopeptidase activity"/>
    <property type="evidence" value="ECO:0007669"/>
    <property type="project" value="InterPro"/>
</dbReference>
<dbReference type="Gene3D" id="2.170.130.10">
    <property type="entry name" value="TonB-dependent receptor, plug domain"/>
    <property type="match status" value="1"/>
</dbReference>
<evidence type="ECO:0000256" key="2">
    <source>
        <dbReference type="ARBA" id="ARBA00009045"/>
    </source>
</evidence>
<evidence type="ECO:0000256" key="9">
    <source>
        <dbReference type="SAM" id="Phobius"/>
    </source>
</evidence>
<dbReference type="AlphaFoldDB" id="A0A239CI09"/>
<evidence type="ECO:0000256" key="5">
    <source>
        <dbReference type="ARBA" id="ARBA00022989"/>
    </source>
</evidence>
<dbReference type="InterPro" id="IPR035952">
    <property type="entry name" value="Rhomboid-like_sf"/>
</dbReference>
<name>A0A239CI09_9BACT</name>
<feature type="transmembrane region" description="Helical" evidence="9">
    <location>
        <begin position="104"/>
        <end position="126"/>
    </location>
</feature>
<feature type="domain" description="TonB-dependent receptor plug" evidence="11">
    <location>
        <begin position="466"/>
        <end position="527"/>
    </location>
</feature>
<sequence length="536" mass="58874">MLIFTKAHLQMENKYAAVVAEKEDGQLIEILQEYGKYEEEAILAVVDEAQKRGLPVPDLEQLRSEVTQRLEEQPVPAAEEAAEPLSFFEKVKGFLQVFVPQPHYYVTPILLNINLAVFLVMVMAGVNPLSPEVGSLIVLGANFGPLTLSGEWWRLLTCTFLHGGILHLLFNTLALVSIGRQLEPLVGRVPFLIVYVLCGLAGSLASLWWESTRVGVGASGAIFGMFGMLLVVLLLERRMSWQEKKAMLLNMAFIIAMNLGYGMQEGIDNAAHSGGLLAGAVLGAVLMFRSRRQITQSYSVVGNALMAGAGVVFLLLFYMQIPLTGEARFAYVLDQVGQKEEQAMQVMQALAKEGEQAKATDFEQPLAQGIVLWEESEQLLEGIDDVEGEQRDKVSVLLDYVRLRKKSFEMLRDDLLHERPLLNPEQQQLLQAINYYLQGLRNGKASEIARQNEAREGGGLEQGADSSSENASGQPLYVVDGVKVGHGDKANMPEELLTLSPDDIESMEVLQEPQAVAAFGADGANGAVLITTKKDR</sequence>
<evidence type="ECO:0000259" key="10">
    <source>
        <dbReference type="Pfam" id="PF01694"/>
    </source>
</evidence>
<dbReference type="InterPro" id="IPR022764">
    <property type="entry name" value="Peptidase_S54_rhomboid_dom"/>
</dbReference>
<feature type="compositionally biased region" description="Polar residues" evidence="8">
    <location>
        <begin position="464"/>
        <end position="473"/>
    </location>
</feature>
<keyword evidence="12" id="KW-0645">Protease</keyword>
<keyword evidence="13" id="KW-1185">Reference proteome</keyword>
<evidence type="ECO:0000313" key="12">
    <source>
        <dbReference type="EMBL" id="SNS19318.1"/>
    </source>
</evidence>
<dbReference type="GO" id="GO:0009279">
    <property type="term" value="C:cell outer membrane"/>
    <property type="evidence" value="ECO:0007669"/>
    <property type="project" value="UniProtKB-SubCell"/>
</dbReference>
<dbReference type="Gene3D" id="1.20.1540.10">
    <property type="entry name" value="Rhomboid-like"/>
    <property type="match status" value="1"/>
</dbReference>
<dbReference type="GO" id="GO:0006508">
    <property type="term" value="P:proteolysis"/>
    <property type="evidence" value="ECO:0007669"/>
    <property type="project" value="UniProtKB-KW"/>
</dbReference>
<evidence type="ECO:0000256" key="7">
    <source>
        <dbReference type="PROSITE-ProRule" id="PRU01360"/>
    </source>
</evidence>
<feature type="transmembrane region" description="Helical" evidence="9">
    <location>
        <begin position="247"/>
        <end position="264"/>
    </location>
</feature>
<dbReference type="Pfam" id="PF01694">
    <property type="entry name" value="Rhomboid"/>
    <property type="match status" value="1"/>
</dbReference>
<comment type="similarity">
    <text evidence="7">Belongs to the TonB-dependent receptor family.</text>
</comment>
<feature type="transmembrane region" description="Helical" evidence="9">
    <location>
        <begin position="189"/>
        <end position="209"/>
    </location>
</feature>
<evidence type="ECO:0000256" key="6">
    <source>
        <dbReference type="ARBA" id="ARBA00023136"/>
    </source>
</evidence>
<accession>A0A239CI09</accession>
<keyword evidence="7" id="KW-1134">Transmembrane beta strand</keyword>
<dbReference type="InterPro" id="IPR037066">
    <property type="entry name" value="Plug_dom_sf"/>
</dbReference>
<feature type="domain" description="Peptidase S54 rhomboid" evidence="10">
    <location>
        <begin position="150"/>
        <end position="286"/>
    </location>
</feature>
<dbReference type="SUPFAM" id="SSF56935">
    <property type="entry name" value="Porins"/>
    <property type="match status" value="1"/>
</dbReference>
<dbReference type="PANTHER" id="PTHR43731">
    <property type="entry name" value="RHOMBOID PROTEASE"/>
    <property type="match status" value="1"/>
</dbReference>
<keyword evidence="5 9" id="KW-1133">Transmembrane helix</keyword>
<protein>
    <submittedName>
        <fullName evidence="12">Rhomboid protease GluP</fullName>
    </submittedName>
</protein>
<feature type="transmembrane region" description="Helical" evidence="9">
    <location>
        <begin position="300"/>
        <end position="319"/>
    </location>
</feature>
<reference evidence="13" key="1">
    <citation type="submission" date="2017-06" db="EMBL/GenBank/DDBJ databases">
        <authorList>
            <person name="Varghese N."/>
            <person name="Submissions S."/>
        </authorList>
    </citation>
    <scope>NUCLEOTIDE SEQUENCE [LARGE SCALE GENOMIC DNA]</scope>
    <source>
        <strain evidence="13">NKM1</strain>
    </source>
</reference>
<keyword evidence="4" id="KW-0378">Hydrolase</keyword>
<keyword evidence="7" id="KW-0998">Cell outer membrane</keyword>
<organism evidence="12 13">
    <name type="scientific">Pontibacter ummariensis</name>
    <dbReference type="NCBI Taxonomy" id="1610492"/>
    <lineage>
        <taxon>Bacteria</taxon>
        <taxon>Pseudomonadati</taxon>
        <taxon>Bacteroidota</taxon>
        <taxon>Cytophagia</taxon>
        <taxon>Cytophagales</taxon>
        <taxon>Hymenobacteraceae</taxon>
        <taxon>Pontibacter</taxon>
    </lineage>
</organism>
<feature type="region of interest" description="Disordered" evidence="8">
    <location>
        <begin position="453"/>
        <end position="473"/>
    </location>
</feature>
<feature type="transmembrane region" description="Helical" evidence="9">
    <location>
        <begin position="152"/>
        <end position="177"/>
    </location>
</feature>
<evidence type="ECO:0000259" key="11">
    <source>
        <dbReference type="Pfam" id="PF07715"/>
    </source>
</evidence>
<evidence type="ECO:0000256" key="1">
    <source>
        <dbReference type="ARBA" id="ARBA00004141"/>
    </source>
</evidence>
<evidence type="ECO:0000313" key="13">
    <source>
        <dbReference type="Proteomes" id="UP000198432"/>
    </source>
</evidence>
<comment type="similarity">
    <text evidence="2">Belongs to the peptidase S54 family.</text>
</comment>
<evidence type="ECO:0000256" key="4">
    <source>
        <dbReference type="ARBA" id="ARBA00022801"/>
    </source>
</evidence>
<dbReference type="EMBL" id="FZOQ01000003">
    <property type="protein sequence ID" value="SNS19318.1"/>
    <property type="molecule type" value="Genomic_DNA"/>
</dbReference>
<evidence type="ECO:0000256" key="3">
    <source>
        <dbReference type="ARBA" id="ARBA00022692"/>
    </source>
</evidence>
<keyword evidence="6 7" id="KW-0472">Membrane</keyword>
<proteinExistence type="inferred from homology"/>
<dbReference type="PROSITE" id="PS52016">
    <property type="entry name" value="TONB_DEPENDENT_REC_3"/>
    <property type="match status" value="1"/>
</dbReference>
<dbReference type="SUPFAM" id="SSF144091">
    <property type="entry name" value="Rhomboid-like"/>
    <property type="match status" value="1"/>
</dbReference>
<feature type="transmembrane region" description="Helical" evidence="9">
    <location>
        <begin position="215"/>
        <end position="235"/>
    </location>
</feature>
<dbReference type="InterPro" id="IPR039426">
    <property type="entry name" value="TonB-dep_rcpt-like"/>
</dbReference>
<dbReference type="Pfam" id="PF07715">
    <property type="entry name" value="Plug"/>
    <property type="match status" value="1"/>
</dbReference>